<keyword evidence="1" id="KW-0812">Transmembrane</keyword>
<proteinExistence type="predicted"/>
<accession>U1X9N4</accession>
<evidence type="ECO:0000313" key="2">
    <source>
        <dbReference type="EMBL" id="ERI11680.1"/>
    </source>
</evidence>
<sequence>MESSCLTHFIMQAKHIPSHIIGCGRGIIVVNSYVVFFILYLL</sequence>
<reference evidence="2 3" key="1">
    <citation type="submission" date="2013-08" db="EMBL/GenBank/DDBJ databases">
        <authorList>
            <person name="Weinstock G."/>
            <person name="Sodergren E."/>
            <person name="Wylie T."/>
            <person name="Fulton L."/>
            <person name="Fulton R."/>
            <person name="Fronick C."/>
            <person name="O'Laughlin M."/>
            <person name="Godfrey J."/>
            <person name="Miner T."/>
            <person name="Herter B."/>
            <person name="Appelbaum E."/>
            <person name="Cordes M."/>
            <person name="Lek S."/>
            <person name="Wollam A."/>
            <person name="Pepin K.H."/>
            <person name="Palsikar V.B."/>
            <person name="Mitreva M."/>
            <person name="Wilson R.K."/>
        </authorList>
    </citation>
    <scope>NUCLEOTIDE SEQUENCE [LARGE SCALE GENOMIC DNA]</scope>
    <source>
        <strain evidence="2 3">ATCC 12856</strain>
    </source>
</reference>
<keyword evidence="1" id="KW-0472">Membrane</keyword>
<name>U1X9N4_ANEAE</name>
<dbReference type="HOGENOM" id="CLU_3246473_0_0_9"/>
<dbReference type="STRING" id="649747.HMPREF0083_00200"/>
<evidence type="ECO:0000256" key="1">
    <source>
        <dbReference type="SAM" id="Phobius"/>
    </source>
</evidence>
<keyword evidence="3" id="KW-1185">Reference proteome</keyword>
<feature type="transmembrane region" description="Helical" evidence="1">
    <location>
        <begin position="20"/>
        <end position="41"/>
    </location>
</feature>
<protein>
    <submittedName>
        <fullName evidence="2">Uncharacterized protein</fullName>
    </submittedName>
</protein>
<dbReference type="EMBL" id="AWSJ01000018">
    <property type="protein sequence ID" value="ERI11680.1"/>
    <property type="molecule type" value="Genomic_DNA"/>
</dbReference>
<organism evidence="2 3">
    <name type="scientific">Aneurinibacillus aneurinilyticus ATCC 12856</name>
    <dbReference type="NCBI Taxonomy" id="649747"/>
    <lineage>
        <taxon>Bacteria</taxon>
        <taxon>Bacillati</taxon>
        <taxon>Bacillota</taxon>
        <taxon>Bacilli</taxon>
        <taxon>Bacillales</taxon>
        <taxon>Paenibacillaceae</taxon>
        <taxon>Aneurinibacillus group</taxon>
        <taxon>Aneurinibacillus</taxon>
    </lineage>
</organism>
<dbReference type="AlphaFoldDB" id="U1X9N4"/>
<dbReference type="Proteomes" id="UP000016511">
    <property type="component" value="Unassembled WGS sequence"/>
</dbReference>
<evidence type="ECO:0000313" key="3">
    <source>
        <dbReference type="Proteomes" id="UP000016511"/>
    </source>
</evidence>
<comment type="caution">
    <text evidence="2">The sequence shown here is derived from an EMBL/GenBank/DDBJ whole genome shotgun (WGS) entry which is preliminary data.</text>
</comment>
<keyword evidence="1" id="KW-1133">Transmembrane helix</keyword>
<gene>
    <name evidence="2" type="ORF">HMPREF0083_00200</name>
</gene>